<dbReference type="EMBL" id="VSRR010000824">
    <property type="protein sequence ID" value="MPC19998.1"/>
    <property type="molecule type" value="Genomic_DNA"/>
</dbReference>
<evidence type="ECO:0000313" key="2">
    <source>
        <dbReference type="EMBL" id="MPC19998.1"/>
    </source>
</evidence>
<sequence length="60" mass="6424">MRQSQLSPLEGPGDDRIFSEDGSVSGSESEGEGNGSRMKKKQQQSRDGITTVGLPDKVND</sequence>
<gene>
    <name evidence="2" type="ORF">E2C01_012928</name>
</gene>
<name>A0A5B7DFB2_PORTR</name>
<proteinExistence type="predicted"/>
<reference evidence="2 3" key="1">
    <citation type="submission" date="2019-05" db="EMBL/GenBank/DDBJ databases">
        <title>Another draft genome of Portunus trituberculatus and its Hox gene families provides insights of decapod evolution.</title>
        <authorList>
            <person name="Jeong J.-H."/>
            <person name="Song I."/>
            <person name="Kim S."/>
            <person name="Choi T."/>
            <person name="Kim D."/>
            <person name="Ryu S."/>
            <person name="Kim W."/>
        </authorList>
    </citation>
    <scope>NUCLEOTIDE SEQUENCE [LARGE SCALE GENOMIC DNA]</scope>
    <source>
        <tissue evidence="2">Muscle</tissue>
    </source>
</reference>
<protein>
    <submittedName>
        <fullName evidence="2">Uncharacterized protein</fullName>
    </submittedName>
</protein>
<comment type="caution">
    <text evidence="2">The sequence shown here is derived from an EMBL/GenBank/DDBJ whole genome shotgun (WGS) entry which is preliminary data.</text>
</comment>
<organism evidence="2 3">
    <name type="scientific">Portunus trituberculatus</name>
    <name type="common">Swimming crab</name>
    <name type="synonym">Neptunus trituberculatus</name>
    <dbReference type="NCBI Taxonomy" id="210409"/>
    <lineage>
        <taxon>Eukaryota</taxon>
        <taxon>Metazoa</taxon>
        <taxon>Ecdysozoa</taxon>
        <taxon>Arthropoda</taxon>
        <taxon>Crustacea</taxon>
        <taxon>Multicrustacea</taxon>
        <taxon>Malacostraca</taxon>
        <taxon>Eumalacostraca</taxon>
        <taxon>Eucarida</taxon>
        <taxon>Decapoda</taxon>
        <taxon>Pleocyemata</taxon>
        <taxon>Brachyura</taxon>
        <taxon>Eubrachyura</taxon>
        <taxon>Portunoidea</taxon>
        <taxon>Portunidae</taxon>
        <taxon>Portuninae</taxon>
        <taxon>Portunus</taxon>
    </lineage>
</organism>
<dbReference type="Proteomes" id="UP000324222">
    <property type="component" value="Unassembled WGS sequence"/>
</dbReference>
<accession>A0A5B7DFB2</accession>
<evidence type="ECO:0000256" key="1">
    <source>
        <dbReference type="SAM" id="MobiDB-lite"/>
    </source>
</evidence>
<evidence type="ECO:0000313" key="3">
    <source>
        <dbReference type="Proteomes" id="UP000324222"/>
    </source>
</evidence>
<keyword evidence="3" id="KW-1185">Reference proteome</keyword>
<feature type="region of interest" description="Disordered" evidence="1">
    <location>
        <begin position="1"/>
        <end position="60"/>
    </location>
</feature>
<dbReference type="AlphaFoldDB" id="A0A5B7DFB2"/>